<dbReference type="Pfam" id="PF01402">
    <property type="entry name" value="RHH_1"/>
    <property type="match status" value="1"/>
</dbReference>
<dbReference type="EMBL" id="AJYC02000150">
    <property type="protein sequence ID" value="EKT77468.1"/>
    <property type="molecule type" value="Genomic_DNA"/>
</dbReference>
<reference evidence="2 3" key="1">
    <citation type="journal article" date="2013" name="Genome Announc.">
        <title>Draft Genome Sequence of Rhodococcus opacus Strain M213 Shows a Diverse Catabolic Potential.</title>
        <authorList>
            <person name="Pathak A."/>
            <person name="Green S.J."/>
            <person name="Ogram A."/>
            <person name="Chauhan A."/>
        </authorList>
    </citation>
    <scope>NUCLEOTIDE SEQUENCE [LARGE SCALE GENOMIC DNA]</scope>
    <source>
        <strain evidence="2 3">M213</strain>
    </source>
</reference>
<dbReference type="InterPro" id="IPR002145">
    <property type="entry name" value="CopG"/>
</dbReference>
<dbReference type="GO" id="GO:0006355">
    <property type="term" value="P:regulation of DNA-templated transcription"/>
    <property type="evidence" value="ECO:0007669"/>
    <property type="project" value="InterPro"/>
</dbReference>
<dbReference type="RefSeq" id="WP_005264089.1">
    <property type="nucleotide sequence ID" value="NZ_AJYC02000150.1"/>
</dbReference>
<evidence type="ECO:0000259" key="1">
    <source>
        <dbReference type="Pfam" id="PF01402"/>
    </source>
</evidence>
<dbReference type="CDD" id="cd21631">
    <property type="entry name" value="RHH_CopG_NikR-like"/>
    <property type="match status" value="1"/>
</dbReference>
<comment type="caution">
    <text evidence="2">The sequence shown here is derived from an EMBL/GenBank/DDBJ whole genome shotgun (WGS) entry which is preliminary data.</text>
</comment>
<proteinExistence type="predicted"/>
<organism evidence="2 3">
    <name type="scientific">Rhodococcus opacus M213</name>
    <dbReference type="NCBI Taxonomy" id="1129896"/>
    <lineage>
        <taxon>Bacteria</taxon>
        <taxon>Bacillati</taxon>
        <taxon>Actinomycetota</taxon>
        <taxon>Actinomycetes</taxon>
        <taxon>Mycobacteriales</taxon>
        <taxon>Nocardiaceae</taxon>
        <taxon>Rhodococcus</taxon>
    </lineage>
</organism>
<feature type="domain" description="Ribbon-helix-helix protein CopG" evidence="1">
    <location>
        <begin position="77"/>
        <end position="114"/>
    </location>
</feature>
<evidence type="ECO:0000313" key="2">
    <source>
        <dbReference type="EMBL" id="EKT77468.1"/>
    </source>
</evidence>
<evidence type="ECO:0000313" key="3">
    <source>
        <dbReference type="Proteomes" id="UP000005951"/>
    </source>
</evidence>
<gene>
    <name evidence="2" type="ORF">WSS_A37442</name>
</gene>
<name>K8X7M1_RHOOP</name>
<accession>K8X7M1</accession>
<sequence>MLREDARTDLTCRTRVYVNRSTLVRLEKLIGRNGDALTAPAIRVAVRRLLDDPGDLAADLATIGAVRDLTPETLGPRTNVNFDDDLRDQFDALAGRLDSDRAELMRLAARQLLANPWDLEKAVTEEMLLLRRTTGR</sequence>
<dbReference type="Proteomes" id="UP000005951">
    <property type="component" value="Unassembled WGS sequence"/>
</dbReference>
<dbReference type="AlphaFoldDB" id="K8X7M1"/>
<protein>
    <recommendedName>
        <fullName evidence="1">Ribbon-helix-helix protein CopG domain-containing protein</fullName>
    </recommendedName>
</protein>